<evidence type="ECO:0000313" key="1">
    <source>
        <dbReference type="EMBL" id="BEI88660.1"/>
    </source>
</evidence>
<gene>
    <name evidence="1" type="ORF">CcaverHIS019_0200220</name>
</gene>
<sequence>MELSDVEYPPLLPGSSGDLDEWFVITREDLQVTAISYSADDDFVLVASESGVVSNVQMVRRTFATVAKETYLTATDVASPTPVEETMPFPPDPIRPGWAPTWPQPRPVIILNDREITAPGFNTSAALAFDDRWIGSDFKARRNNLQRFSCARPKATDLNNPFVDAGMVDAAEELAYRLCSCRAARHQAIKSSSLHNGHTLAMVSPYLYWPPLSPGSSTASLSCLCCLSDISYLSCLSCLDSLDSLDDWFVIAPATTHVSVTEVDADSDSDSSSDNDFVLVDSGSDTESEIVYFLPPQADAHGPVRPPTPDLLPPPQPTVSVILNARKVPAPGFHADAELAFGDHWSGYDSRIRRQMGVMRYTSCRRRECFYHVFSPNRQTSPTPTKCLREPPTARMTIRVVDAAEELARRLASEAGQPWPASAAEPPEI</sequence>
<dbReference type="GeneID" id="85492531"/>
<dbReference type="AlphaFoldDB" id="A0AA48I6C5"/>
<keyword evidence="2" id="KW-1185">Reference proteome</keyword>
<reference evidence="1" key="1">
    <citation type="journal article" date="2023" name="BMC Genomics">
        <title>Chromosome-level genome assemblies of Cutaneotrichosporon spp. (Trichosporonales, Basidiomycota) reveal imbalanced evolution between nucleotide sequences and chromosome synteny.</title>
        <authorList>
            <person name="Kobayashi Y."/>
            <person name="Kayamori A."/>
            <person name="Aoki K."/>
            <person name="Shiwa Y."/>
            <person name="Matsutani M."/>
            <person name="Fujita N."/>
            <person name="Sugita T."/>
            <person name="Iwasaki W."/>
            <person name="Tanaka N."/>
            <person name="Takashima M."/>
        </authorList>
    </citation>
    <scope>NUCLEOTIDE SEQUENCE</scope>
    <source>
        <strain evidence="1">HIS019</strain>
    </source>
</reference>
<dbReference type="Proteomes" id="UP001233271">
    <property type="component" value="Chromosome 2"/>
</dbReference>
<dbReference type="EMBL" id="AP028213">
    <property type="protein sequence ID" value="BEI88660.1"/>
    <property type="molecule type" value="Genomic_DNA"/>
</dbReference>
<dbReference type="RefSeq" id="XP_060453926.1">
    <property type="nucleotide sequence ID" value="XM_060596987.1"/>
</dbReference>
<proteinExistence type="predicted"/>
<evidence type="ECO:0000313" key="2">
    <source>
        <dbReference type="Proteomes" id="UP001233271"/>
    </source>
</evidence>
<accession>A0AA48I6C5</accession>
<organism evidence="1 2">
    <name type="scientific">Cutaneotrichosporon cavernicola</name>
    <dbReference type="NCBI Taxonomy" id="279322"/>
    <lineage>
        <taxon>Eukaryota</taxon>
        <taxon>Fungi</taxon>
        <taxon>Dikarya</taxon>
        <taxon>Basidiomycota</taxon>
        <taxon>Agaricomycotina</taxon>
        <taxon>Tremellomycetes</taxon>
        <taxon>Trichosporonales</taxon>
        <taxon>Trichosporonaceae</taxon>
        <taxon>Cutaneotrichosporon</taxon>
    </lineage>
</organism>
<protein>
    <submittedName>
        <fullName evidence="1">Uncharacterized protein</fullName>
    </submittedName>
</protein>
<dbReference type="KEGG" id="ccac:CcaHIS019_0200220"/>
<name>A0AA48I6C5_9TREE</name>